<evidence type="ECO:0000313" key="10">
    <source>
        <dbReference type="Proteomes" id="UP000215559"/>
    </source>
</evidence>
<protein>
    <recommendedName>
        <fullName evidence="8">MotA/TolQ/ExbB proton channel domain-containing protein</fullName>
    </recommendedName>
</protein>
<evidence type="ECO:0000256" key="7">
    <source>
        <dbReference type="SAM" id="Phobius"/>
    </source>
</evidence>
<feature type="transmembrane region" description="Helical" evidence="7">
    <location>
        <begin position="178"/>
        <end position="200"/>
    </location>
</feature>
<evidence type="ECO:0000256" key="5">
    <source>
        <dbReference type="ARBA" id="ARBA00023136"/>
    </source>
</evidence>
<sequence>MVGTPQPSGGFLGPVLNAGLFAQIVILVLLAGSILSWAVIIRKLRMFSRARKQTRQFLGLFRHRARLEDYETIARDLNESPLSSLLLAGVKEWNSVHQYMHQATRAGLIQQLIPNVGEAMERAASREMDRLEAWLSYLAITASVAPFLGLLGTVQGVLRSFMAIRGEEFVTLQNIAPGISDALITTVIGLLVAIPAAIFYNHFVAKVRDLSSEMERFTSELTGIFRRQTVFPEDDSVQITKEI</sequence>
<dbReference type="GO" id="GO:0005886">
    <property type="term" value="C:plasma membrane"/>
    <property type="evidence" value="ECO:0007669"/>
    <property type="project" value="UniProtKB-SubCell"/>
</dbReference>
<dbReference type="Proteomes" id="UP000215559">
    <property type="component" value="Unassembled WGS sequence"/>
</dbReference>
<dbReference type="InterPro" id="IPR002898">
    <property type="entry name" value="MotA_ExbB_proton_chnl"/>
</dbReference>
<name>A0A235BRP0_UNCW3</name>
<keyword evidence="6" id="KW-0653">Protein transport</keyword>
<gene>
    <name evidence="9" type="ORF">CH330_08770</name>
</gene>
<dbReference type="AlphaFoldDB" id="A0A235BRP0"/>
<dbReference type="GO" id="GO:0017038">
    <property type="term" value="P:protein import"/>
    <property type="evidence" value="ECO:0007669"/>
    <property type="project" value="TreeGrafter"/>
</dbReference>
<evidence type="ECO:0000256" key="2">
    <source>
        <dbReference type="ARBA" id="ARBA00022475"/>
    </source>
</evidence>
<keyword evidence="5 7" id="KW-0472">Membrane</keyword>
<keyword evidence="4 7" id="KW-1133">Transmembrane helix</keyword>
<evidence type="ECO:0000256" key="3">
    <source>
        <dbReference type="ARBA" id="ARBA00022692"/>
    </source>
</evidence>
<organism evidence="9 10">
    <name type="scientific">candidate division WOR-3 bacterium JGI_Cruoil_03_51_56</name>
    <dbReference type="NCBI Taxonomy" id="1973747"/>
    <lineage>
        <taxon>Bacteria</taxon>
        <taxon>Bacteria division WOR-3</taxon>
    </lineage>
</organism>
<dbReference type="Pfam" id="PF01618">
    <property type="entry name" value="MotA_ExbB"/>
    <property type="match status" value="1"/>
</dbReference>
<feature type="transmembrane region" description="Helical" evidence="7">
    <location>
        <begin position="134"/>
        <end position="158"/>
    </location>
</feature>
<accession>A0A235BRP0</accession>
<proteinExistence type="inferred from homology"/>
<dbReference type="PANTHER" id="PTHR30625:SF3">
    <property type="entry name" value="TOL-PAL SYSTEM PROTEIN TOLQ"/>
    <property type="match status" value="1"/>
</dbReference>
<comment type="subcellular location">
    <subcellularLocation>
        <location evidence="1">Cell membrane</location>
        <topology evidence="1">Multi-pass membrane protein</topology>
    </subcellularLocation>
    <subcellularLocation>
        <location evidence="6">Membrane</location>
        <topology evidence="6">Multi-pass membrane protein</topology>
    </subcellularLocation>
</comment>
<dbReference type="EMBL" id="NOZP01000162">
    <property type="protein sequence ID" value="OYD14387.1"/>
    <property type="molecule type" value="Genomic_DNA"/>
</dbReference>
<evidence type="ECO:0000256" key="6">
    <source>
        <dbReference type="RuleBase" id="RU004057"/>
    </source>
</evidence>
<keyword evidence="2" id="KW-1003">Cell membrane</keyword>
<evidence type="ECO:0000259" key="8">
    <source>
        <dbReference type="Pfam" id="PF01618"/>
    </source>
</evidence>
<evidence type="ECO:0000256" key="4">
    <source>
        <dbReference type="ARBA" id="ARBA00022989"/>
    </source>
</evidence>
<comment type="caution">
    <text evidence="9">The sequence shown here is derived from an EMBL/GenBank/DDBJ whole genome shotgun (WGS) entry which is preliminary data.</text>
</comment>
<keyword evidence="6" id="KW-0813">Transport</keyword>
<evidence type="ECO:0000313" key="9">
    <source>
        <dbReference type="EMBL" id="OYD14387.1"/>
    </source>
</evidence>
<feature type="transmembrane region" description="Helical" evidence="7">
    <location>
        <begin position="20"/>
        <end position="41"/>
    </location>
</feature>
<comment type="similarity">
    <text evidence="6">Belongs to the exbB/tolQ family.</text>
</comment>
<evidence type="ECO:0000256" key="1">
    <source>
        <dbReference type="ARBA" id="ARBA00004651"/>
    </source>
</evidence>
<dbReference type="PANTHER" id="PTHR30625">
    <property type="entry name" value="PROTEIN TOLQ"/>
    <property type="match status" value="1"/>
</dbReference>
<dbReference type="InterPro" id="IPR050790">
    <property type="entry name" value="ExbB/TolQ_transport"/>
</dbReference>
<keyword evidence="3 7" id="KW-0812">Transmembrane</keyword>
<feature type="domain" description="MotA/TolQ/ExbB proton channel" evidence="8">
    <location>
        <begin position="111"/>
        <end position="215"/>
    </location>
</feature>
<reference evidence="9 10" key="1">
    <citation type="submission" date="2017-07" db="EMBL/GenBank/DDBJ databases">
        <title>Recovery of genomes from metagenomes via a dereplication, aggregation, and scoring strategy.</title>
        <authorList>
            <person name="Sieber C.M."/>
            <person name="Probst A.J."/>
            <person name="Sharrar A."/>
            <person name="Thomas B.C."/>
            <person name="Hess M."/>
            <person name="Tringe S.G."/>
            <person name="Banfield J.F."/>
        </authorList>
    </citation>
    <scope>NUCLEOTIDE SEQUENCE [LARGE SCALE GENOMIC DNA]</scope>
    <source>
        <strain evidence="9">JGI_Cruoil_03_51_56</strain>
    </source>
</reference>